<dbReference type="KEGG" id="bpf:BpOF4_11440"/>
<dbReference type="HOGENOM" id="CLU_2407177_0_0_9"/>
<dbReference type="InterPro" id="IPR025428">
    <property type="entry name" value="Spore_YhaL"/>
</dbReference>
<evidence type="ECO:0008006" key="4">
    <source>
        <dbReference type="Google" id="ProtNLM"/>
    </source>
</evidence>
<dbReference type="EMBL" id="CP001878">
    <property type="protein sequence ID" value="ADC50341.1"/>
    <property type="molecule type" value="Genomic_DNA"/>
</dbReference>
<dbReference type="STRING" id="398511.BpOF4_11440"/>
<proteinExistence type="predicted"/>
<protein>
    <recommendedName>
        <fullName evidence="4">Sporulation protein YhaL</fullName>
    </recommendedName>
</protein>
<feature type="transmembrane region" description="Helical" evidence="1">
    <location>
        <begin position="12"/>
        <end position="32"/>
    </location>
</feature>
<keyword evidence="3" id="KW-1185">Reference proteome</keyword>
<dbReference type="Pfam" id="PF14147">
    <property type="entry name" value="Spore_YhaL"/>
    <property type="match status" value="1"/>
</dbReference>
<sequence>MEKRQKNQRLALILLIILAVLFVLTQTAIGAVLLASPWWVYFVIGGILLSGYLSMKYSREEREFEQEWIEKEGNVYMERLAEERARRTKEGHSD</sequence>
<evidence type="ECO:0000313" key="3">
    <source>
        <dbReference type="Proteomes" id="UP000001544"/>
    </source>
</evidence>
<keyword evidence="1" id="KW-0812">Transmembrane</keyword>
<accession>D3FVE0</accession>
<dbReference type="Proteomes" id="UP000001544">
    <property type="component" value="Chromosome"/>
</dbReference>
<evidence type="ECO:0000256" key="1">
    <source>
        <dbReference type="SAM" id="Phobius"/>
    </source>
</evidence>
<organism evidence="2 3">
    <name type="scientific">Alkalihalophilus pseudofirmus (strain ATCC BAA-2126 / JCM 17055 / OF4)</name>
    <name type="common">Bacillus pseudofirmus</name>
    <dbReference type="NCBI Taxonomy" id="398511"/>
    <lineage>
        <taxon>Bacteria</taxon>
        <taxon>Bacillati</taxon>
        <taxon>Bacillota</taxon>
        <taxon>Bacilli</taxon>
        <taxon>Bacillales</taxon>
        <taxon>Bacillaceae</taxon>
        <taxon>Alkalihalophilus</taxon>
    </lineage>
</organism>
<name>D3FVE0_ALKPO</name>
<dbReference type="RefSeq" id="WP_012957707.1">
    <property type="nucleotide sequence ID" value="NC_013791.2"/>
</dbReference>
<evidence type="ECO:0000313" key="2">
    <source>
        <dbReference type="EMBL" id="ADC50341.1"/>
    </source>
</evidence>
<feature type="transmembrane region" description="Helical" evidence="1">
    <location>
        <begin position="38"/>
        <end position="55"/>
    </location>
</feature>
<keyword evidence="1" id="KW-0472">Membrane</keyword>
<dbReference type="eggNOG" id="ENOG50331Z5">
    <property type="taxonomic scope" value="Bacteria"/>
</dbReference>
<keyword evidence="1" id="KW-1133">Transmembrane helix</keyword>
<dbReference type="AlphaFoldDB" id="D3FVE0"/>
<reference evidence="2 3" key="1">
    <citation type="journal article" date="2011" name="Environ. Microbiol.">
        <title>Genome of alkaliphilic Bacillus pseudofirmus OF4 reveals adaptations that support the ability to grow in an external pH range from 7.5 to 11.4.</title>
        <authorList>
            <person name="Janto B."/>
            <person name="Ahmed A."/>
            <person name="Ito M."/>
            <person name="Liu J."/>
            <person name="Hicks D.B."/>
            <person name="Pagni S."/>
            <person name="Fackelmayer O.J."/>
            <person name="Smith T.A."/>
            <person name="Earl J."/>
            <person name="Elbourne L.D."/>
            <person name="Hassan K."/>
            <person name="Paulsen I.T."/>
            <person name="Kolsto A.B."/>
            <person name="Tourasse N.J."/>
            <person name="Ehrlich G.D."/>
            <person name="Boissy R."/>
            <person name="Ivey D.M."/>
            <person name="Li G."/>
            <person name="Xue Y."/>
            <person name="Ma Y."/>
            <person name="Hu F.Z."/>
            <person name="Krulwich T.A."/>
        </authorList>
    </citation>
    <scope>NUCLEOTIDE SEQUENCE [LARGE SCALE GENOMIC DNA]</scope>
    <source>
        <strain evidence="3">ATCC BAA-2126 / JCM 17055 / OF4</strain>
    </source>
</reference>
<gene>
    <name evidence="2" type="ordered locus">BpOF4_11440</name>
</gene>